<accession>X1AJT3</accession>
<dbReference type="AlphaFoldDB" id="X1AJT3"/>
<evidence type="ECO:0000313" key="2">
    <source>
        <dbReference type="EMBL" id="GAG60266.1"/>
    </source>
</evidence>
<protein>
    <recommendedName>
        <fullName evidence="1">Serine aminopeptidase S33 domain-containing protein</fullName>
    </recommendedName>
</protein>
<sequence>MKTSKIKIKVDQSKKGKSEYLGGLLISFDENNKDRSRDTIIIVCHGFSDKKETLDYYYLPLAYQGYTILVYDARGTGESKKVGKRSQFIKRIDDFKKIVNWIENNNEFKSYKIYAVGFSIGAITVLCGGFSRENIKKIIAISSMSYYKQNLPKYNLIVMLSYLMKGVKLFPNEKENEKISPYIAIKQFKSLISDEEWEYYSRRVFLIHARNDRIIKFKNFKENVTLLGITDKNTLILKKGGHTQKKNELLLVAASLDFFKS</sequence>
<dbReference type="InterPro" id="IPR022742">
    <property type="entry name" value="Hydrolase_4"/>
</dbReference>
<name>X1AJT3_9ZZZZ</name>
<organism evidence="2">
    <name type="scientific">marine sediment metagenome</name>
    <dbReference type="NCBI Taxonomy" id="412755"/>
    <lineage>
        <taxon>unclassified sequences</taxon>
        <taxon>metagenomes</taxon>
        <taxon>ecological metagenomes</taxon>
    </lineage>
</organism>
<dbReference type="Gene3D" id="3.40.50.1820">
    <property type="entry name" value="alpha/beta hydrolase"/>
    <property type="match status" value="1"/>
</dbReference>
<dbReference type="Pfam" id="PF12146">
    <property type="entry name" value="Hydrolase_4"/>
    <property type="match status" value="1"/>
</dbReference>
<feature type="domain" description="Serine aminopeptidase S33" evidence="1">
    <location>
        <begin position="38"/>
        <end position="169"/>
    </location>
</feature>
<gene>
    <name evidence="2" type="ORF">S01H4_03916</name>
</gene>
<comment type="caution">
    <text evidence="2">The sequence shown here is derived from an EMBL/GenBank/DDBJ whole genome shotgun (WGS) entry which is preliminary data.</text>
</comment>
<evidence type="ECO:0000259" key="1">
    <source>
        <dbReference type="Pfam" id="PF12146"/>
    </source>
</evidence>
<dbReference type="EMBL" id="BART01001001">
    <property type="protein sequence ID" value="GAG60266.1"/>
    <property type="molecule type" value="Genomic_DNA"/>
</dbReference>
<dbReference type="SUPFAM" id="SSF53474">
    <property type="entry name" value="alpha/beta-Hydrolases"/>
    <property type="match status" value="1"/>
</dbReference>
<dbReference type="InterPro" id="IPR029058">
    <property type="entry name" value="AB_hydrolase_fold"/>
</dbReference>
<proteinExistence type="predicted"/>
<reference evidence="2" key="1">
    <citation type="journal article" date="2014" name="Front. Microbiol.">
        <title>High frequency of phylogenetically diverse reductive dehalogenase-homologous genes in deep subseafloor sedimentary metagenomes.</title>
        <authorList>
            <person name="Kawai M."/>
            <person name="Futagami T."/>
            <person name="Toyoda A."/>
            <person name="Takaki Y."/>
            <person name="Nishi S."/>
            <person name="Hori S."/>
            <person name="Arai W."/>
            <person name="Tsubouchi T."/>
            <person name="Morono Y."/>
            <person name="Uchiyama I."/>
            <person name="Ito T."/>
            <person name="Fujiyama A."/>
            <person name="Inagaki F."/>
            <person name="Takami H."/>
        </authorList>
    </citation>
    <scope>NUCLEOTIDE SEQUENCE</scope>
    <source>
        <strain evidence="2">Expedition CK06-06</strain>
    </source>
</reference>